<dbReference type="RefSeq" id="WP_045037807.1">
    <property type="nucleotide sequence ID" value="NZ_CAMQYU010000102.1"/>
</dbReference>
<dbReference type="Proteomes" id="UP000241954">
    <property type="component" value="Unassembled WGS sequence"/>
</dbReference>
<evidence type="ECO:0000313" key="3">
    <source>
        <dbReference type="EMBL" id="PSW93503.1"/>
    </source>
</evidence>
<name>A0A0D8PS47_9GAMM</name>
<evidence type="ECO:0000313" key="5">
    <source>
        <dbReference type="Proteomes" id="UP000241954"/>
    </source>
</evidence>
<feature type="signal peptide" evidence="1">
    <location>
        <begin position="1"/>
        <end position="22"/>
    </location>
</feature>
<dbReference type="EMBL" id="PYLW01000017">
    <property type="protein sequence ID" value="PSV94591.1"/>
    <property type="molecule type" value="Genomic_DNA"/>
</dbReference>
<feature type="chain" id="PRO_5030006039" description="DUF2147 domain-containing protein" evidence="1">
    <location>
        <begin position="23"/>
        <end position="114"/>
    </location>
</feature>
<organism evidence="2 5">
    <name type="scientific">Photobacterium iliopiscarium</name>
    <dbReference type="NCBI Taxonomy" id="56192"/>
    <lineage>
        <taxon>Bacteria</taxon>
        <taxon>Pseudomonadati</taxon>
        <taxon>Pseudomonadota</taxon>
        <taxon>Gammaproteobacteria</taxon>
        <taxon>Vibrionales</taxon>
        <taxon>Vibrionaceae</taxon>
        <taxon>Photobacterium</taxon>
    </lineage>
</organism>
<evidence type="ECO:0000313" key="2">
    <source>
        <dbReference type="EMBL" id="PSV94591.1"/>
    </source>
</evidence>
<evidence type="ECO:0008006" key="6">
    <source>
        <dbReference type="Google" id="ProtNLM"/>
    </source>
</evidence>
<proteinExistence type="predicted"/>
<reference evidence="2 5" key="1">
    <citation type="submission" date="2018-01" db="EMBL/GenBank/DDBJ databases">
        <title>Whole genome sequencing of Histamine producing bacteria.</title>
        <authorList>
            <person name="Butler K."/>
        </authorList>
    </citation>
    <scope>NUCLEOTIDE SEQUENCE [LARGE SCALE GENOMIC DNA]</scope>
    <source>
        <strain evidence="3 4">ATCC 51761</strain>
        <strain evidence="2 5">NCIMB 13481</strain>
    </source>
</reference>
<dbReference type="EMBL" id="PYOP01000027">
    <property type="protein sequence ID" value="PSW93503.1"/>
    <property type="molecule type" value="Genomic_DNA"/>
</dbReference>
<keyword evidence="4" id="KW-1185">Reference proteome</keyword>
<gene>
    <name evidence="2" type="ORF">C9I88_14265</name>
    <name evidence="3" type="ORF">C9J52_14980</name>
</gene>
<keyword evidence="1" id="KW-0732">Signal</keyword>
<dbReference type="AlphaFoldDB" id="A0A0D8PS47"/>
<sequence length="114" mass="12612">MKKAILGLLLGAMAFASIPAQANNWGSWGDTKKGRVESARICGKNGYIFKVRDSFYVAKYQSGKRFAVGVPVKARFGKNKWLRVEGLKNDGNYLVKRKYYSLAKAKASACGLAW</sequence>
<dbReference type="Proteomes" id="UP000241190">
    <property type="component" value="Unassembled WGS sequence"/>
</dbReference>
<evidence type="ECO:0000313" key="4">
    <source>
        <dbReference type="Proteomes" id="UP000241190"/>
    </source>
</evidence>
<evidence type="ECO:0000256" key="1">
    <source>
        <dbReference type="SAM" id="SignalP"/>
    </source>
</evidence>
<protein>
    <recommendedName>
        <fullName evidence="6">DUF2147 domain-containing protein</fullName>
    </recommendedName>
</protein>
<accession>A0A0D8PS47</accession>
<comment type="caution">
    <text evidence="2">The sequence shown here is derived from an EMBL/GenBank/DDBJ whole genome shotgun (WGS) entry which is preliminary data.</text>
</comment>
<dbReference type="GeneID" id="69966948"/>